<keyword evidence="1" id="KW-0812">Transmembrane</keyword>
<keyword evidence="1" id="KW-0472">Membrane</keyword>
<comment type="caution">
    <text evidence="2">The sequence shown here is derived from an EMBL/GenBank/DDBJ whole genome shotgun (WGS) entry which is preliminary data.</text>
</comment>
<dbReference type="Proteomes" id="UP001201449">
    <property type="component" value="Unassembled WGS sequence"/>
</dbReference>
<accession>A0ABS9BT62</accession>
<name>A0ABS9BT62_9BACT</name>
<evidence type="ECO:0000313" key="3">
    <source>
        <dbReference type="Proteomes" id="UP001201449"/>
    </source>
</evidence>
<evidence type="ECO:0008006" key="4">
    <source>
        <dbReference type="Google" id="ProtNLM"/>
    </source>
</evidence>
<organism evidence="2 3">
    <name type="scientific">Mariniradius sediminis</name>
    <dbReference type="NCBI Taxonomy" id="2909237"/>
    <lineage>
        <taxon>Bacteria</taxon>
        <taxon>Pseudomonadati</taxon>
        <taxon>Bacteroidota</taxon>
        <taxon>Cytophagia</taxon>
        <taxon>Cytophagales</taxon>
        <taxon>Cyclobacteriaceae</taxon>
        <taxon>Mariniradius</taxon>
    </lineage>
</organism>
<feature type="transmembrane region" description="Helical" evidence="1">
    <location>
        <begin position="18"/>
        <end position="39"/>
    </location>
</feature>
<dbReference type="EMBL" id="JAKEVZ010000003">
    <property type="protein sequence ID" value="MCF1750336.1"/>
    <property type="molecule type" value="Genomic_DNA"/>
</dbReference>
<sequence>MKNILEEKKPSTFTKSDILVEILAIGALVMLWAETYYFQHLGAELVPKDYTFLESPNEFWASQMTYSIPFIATLVYIGLTIYNKKRKHNEYEYEFNPEKSAAVLRINQRLWRWLKLNLILVLLIIEYFSFHTGSSAGDGISIWFILIFPLLIFGPVVYFFVAYSREQLQ</sequence>
<feature type="transmembrane region" description="Helical" evidence="1">
    <location>
        <begin position="113"/>
        <end position="130"/>
    </location>
</feature>
<keyword evidence="1" id="KW-1133">Transmembrane helix</keyword>
<evidence type="ECO:0000313" key="2">
    <source>
        <dbReference type="EMBL" id="MCF1750336.1"/>
    </source>
</evidence>
<feature type="transmembrane region" description="Helical" evidence="1">
    <location>
        <begin position="142"/>
        <end position="163"/>
    </location>
</feature>
<dbReference type="RefSeq" id="WP_234860451.1">
    <property type="nucleotide sequence ID" value="NZ_JAKEVZ010000003.1"/>
</dbReference>
<keyword evidence="3" id="KW-1185">Reference proteome</keyword>
<gene>
    <name evidence="2" type="ORF">L0U89_04570</name>
</gene>
<proteinExistence type="predicted"/>
<reference evidence="2 3" key="1">
    <citation type="submission" date="2022-01" db="EMBL/GenBank/DDBJ databases">
        <title>Mariniradius saccharolyticus sp. nov., isolated from sediment of a river.</title>
        <authorList>
            <person name="Liu H."/>
        </authorList>
    </citation>
    <scope>NUCLEOTIDE SEQUENCE [LARGE SCALE GENOMIC DNA]</scope>
    <source>
        <strain evidence="2 3">RY-2</strain>
    </source>
</reference>
<protein>
    <recommendedName>
        <fullName evidence="4">DUF1648 domain-containing protein</fullName>
    </recommendedName>
</protein>
<evidence type="ECO:0000256" key="1">
    <source>
        <dbReference type="SAM" id="Phobius"/>
    </source>
</evidence>
<feature type="transmembrane region" description="Helical" evidence="1">
    <location>
        <begin position="59"/>
        <end position="79"/>
    </location>
</feature>